<evidence type="ECO:0000256" key="1">
    <source>
        <dbReference type="ARBA" id="ARBA00023015"/>
    </source>
</evidence>
<keyword evidence="1" id="KW-0805">Transcription regulation</keyword>
<dbReference type="GO" id="GO:0003700">
    <property type="term" value="F:DNA-binding transcription factor activity"/>
    <property type="evidence" value="ECO:0007669"/>
    <property type="project" value="InterPro"/>
</dbReference>
<dbReference type="InterPro" id="IPR036390">
    <property type="entry name" value="WH_DNA-bd_sf"/>
</dbReference>
<evidence type="ECO:0000256" key="2">
    <source>
        <dbReference type="ARBA" id="ARBA00023125"/>
    </source>
</evidence>
<accession>A0A549TCY2</accession>
<evidence type="ECO:0000259" key="4">
    <source>
        <dbReference type="PROSITE" id="PS50949"/>
    </source>
</evidence>
<dbReference type="Pfam" id="PF00392">
    <property type="entry name" value="GntR"/>
    <property type="match status" value="1"/>
</dbReference>
<feature type="domain" description="HTH gntR-type" evidence="4">
    <location>
        <begin position="22"/>
        <end position="90"/>
    </location>
</feature>
<dbReference type="PANTHER" id="PTHR43537:SF5">
    <property type="entry name" value="UXU OPERON TRANSCRIPTIONAL REGULATOR"/>
    <property type="match status" value="1"/>
</dbReference>
<dbReference type="SMART" id="SM00895">
    <property type="entry name" value="FCD"/>
    <property type="match status" value="1"/>
</dbReference>
<reference evidence="5 6" key="1">
    <citation type="submission" date="2019-07" db="EMBL/GenBank/DDBJ databases">
        <title>Ln-dependent methylotrophs.</title>
        <authorList>
            <person name="Tani A."/>
        </authorList>
    </citation>
    <scope>NUCLEOTIDE SEQUENCE [LARGE SCALE GENOMIC DNA]</scope>
    <source>
        <strain evidence="5 6">SM12</strain>
    </source>
</reference>
<keyword evidence="2" id="KW-0238">DNA-binding</keyword>
<dbReference type="Gene3D" id="1.10.10.10">
    <property type="entry name" value="Winged helix-like DNA-binding domain superfamily/Winged helix DNA-binding domain"/>
    <property type="match status" value="1"/>
</dbReference>
<protein>
    <submittedName>
        <fullName evidence="5">FadR family transcriptional regulator</fullName>
    </submittedName>
</protein>
<dbReference type="PANTHER" id="PTHR43537">
    <property type="entry name" value="TRANSCRIPTIONAL REGULATOR, GNTR FAMILY"/>
    <property type="match status" value="1"/>
</dbReference>
<dbReference type="RefSeq" id="WP_143124764.1">
    <property type="nucleotide sequence ID" value="NZ_VJMG01000018.1"/>
</dbReference>
<dbReference type="PROSITE" id="PS50949">
    <property type="entry name" value="HTH_GNTR"/>
    <property type="match status" value="1"/>
</dbReference>
<proteinExistence type="predicted"/>
<evidence type="ECO:0000313" key="6">
    <source>
        <dbReference type="Proteomes" id="UP000316801"/>
    </source>
</evidence>
<keyword evidence="3" id="KW-0804">Transcription</keyword>
<dbReference type="Proteomes" id="UP000316801">
    <property type="component" value="Unassembled WGS sequence"/>
</dbReference>
<dbReference type="SUPFAM" id="SSF48008">
    <property type="entry name" value="GntR ligand-binding domain-like"/>
    <property type="match status" value="1"/>
</dbReference>
<comment type="caution">
    <text evidence="5">The sequence shown here is derived from an EMBL/GenBank/DDBJ whole genome shotgun (WGS) entry which is preliminary data.</text>
</comment>
<dbReference type="InterPro" id="IPR011711">
    <property type="entry name" value="GntR_C"/>
</dbReference>
<dbReference type="EMBL" id="VJMG01000018">
    <property type="protein sequence ID" value="TRL39729.1"/>
    <property type="molecule type" value="Genomic_DNA"/>
</dbReference>
<sequence>MAAIPAAGSTEAVLAADGQQGKSLAFRISSALRQQLTAGAFRAGDRLPSESALTREYGVSRTVVREAIAILRADGLVEARKGAGVFALEMKPAEERPFDDLTTERISSVIELLELRTVFEVEAAALAAARRSALQIEAIVDAHRIVADCLAASKPTRDADFNFHLAIAKATQNSRFPEFLQLIRTGIIPRGDLQGSPPGSRPKDYNLHLQEEHAQIVDAIIEGDAEAARSRMRAHLKGSLERYRALLRSQTAAQPDGDR</sequence>
<dbReference type="PRINTS" id="PR00035">
    <property type="entry name" value="HTHGNTR"/>
</dbReference>
<dbReference type="SMART" id="SM00345">
    <property type="entry name" value="HTH_GNTR"/>
    <property type="match status" value="1"/>
</dbReference>
<dbReference type="InterPro" id="IPR036388">
    <property type="entry name" value="WH-like_DNA-bd_sf"/>
</dbReference>
<dbReference type="CDD" id="cd07377">
    <property type="entry name" value="WHTH_GntR"/>
    <property type="match status" value="1"/>
</dbReference>
<keyword evidence="6" id="KW-1185">Reference proteome</keyword>
<organism evidence="5 6">
    <name type="scientific">Rhizobium straminoryzae</name>
    <dbReference type="NCBI Taxonomy" id="1387186"/>
    <lineage>
        <taxon>Bacteria</taxon>
        <taxon>Pseudomonadati</taxon>
        <taxon>Pseudomonadota</taxon>
        <taxon>Alphaproteobacteria</taxon>
        <taxon>Hyphomicrobiales</taxon>
        <taxon>Rhizobiaceae</taxon>
        <taxon>Rhizobium/Agrobacterium group</taxon>
        <taxon>Rhizobium</taxon>
    </lineage>
</organism>
<dbReference type="GO" id="GO:0003677">
    <property type="term" value="F:DNA binding"/>
    <property type="evidence" value="ECO:0007669"/>
    <property type="project" value="UniProtKB-KW"/>
</dbReference>
<gene>
    <name evidence="5" type="ORF">FNA46_08395</name>
</gene>
<dbReference type="Gene3D" id="1.20.120.530">
    <property type="entry name" value="GntR ligand-binding domain-like"/>
    <property type="match status" value="1"/>
</dbReference>
<dbReference type="AlphaFoldDB" id="A0A549TCY2"/>
<dbReference type="InterPro" id="IPR008920">
    <property type="entry name" value="TF_FadR/GntR_C"/>
</dbReference>
<dbReference type="SUPFAM" id="SSF46785">
    <property type="entry name" value="Winged helix' DNA-binding domain"/>
    <property type="match status" value="1"/>
</dbReference>
<dbReference type="InterPro" id="IPR000524">
    <property type="entry name" value="Tscrpt_reg_HTH_GntR"/>
</dbReference>
<dbReference type="Pfam" id="PF07729">
    <property type="entry name" value="FCD"/>
    <property type="match status" value="1"/>
</dbReference>
<name>A0A549TCY2_9HYPH</name>
<evidence type="ECO:0000313" key="5">
    <source>
        <dbReference type="EMBL" id="TRL39729.1"/>
    </source>
</evidence>
<evidence type="ECO:0000256" key="3">
    <source>
        <dbReference type="ARBA" id="ARBA00023163"/>
    </source>
</evidence>